<dbReference type="Proteomes" id="UP000029538">
    <property type="component" value="Unassembled WGS sequence"/>
</dbReference>
<evidence type="ECO:0000256" key="8">
    <source>
        <dbReference type="ARBA" id="ARBA00047599"/>
    </source>
</evidence>
<evidence type="ECO:0000256" key="6">
    <source>
        <dbReference type="ARBA" id="ARBA00023002"/>
    </source>
</evidence>
<dbReference type="PANTHER" id="PTHR43706">
    <property type="entry name" value="NADH DEHYDROGENASE"/>
    <property type="match status" value="1"/>
</dbReference>
<comment type="similarity">
    <text evidence="1">Belongs to the NADH dehydrogenase family.</text>
</comment>
<dbReference type="SUPFAM" id="SSF51905">
    <property type="entry name" value="FAD/NAD(P)-binding domain"/>
    <property type="match status" value="2"/>
</dbReference>
<dbReference type="InterPro" id="IPR045024">
    <property type="entry name" value="NDH-2"/>
</dbReference>
<evidence type="ECO:0000259" key="9">
    <source>
        <dbReference type="Pfam" id="PF07992"/>
    </source>
</evidence>
<accession>A0A096AN03</accession>
<keyword evidence="4" id="KW-0274">FAD</keyword>
<dbReference type="InterPro" id="IPR054585">
    <property type="entry name" value="NDH2-like_C"/>
</dbReference>
<feature type="domain" description="FAD/NAD(P)-binding" evidence="9">
    <location>
        <begin position="12"/>
        <end position="331"/>
    </location>
</feature>
<comment type="caution">
    <text evidence="11">The sequence shown here is derived from an EMBL/GenBank/DDBJ whole genome shotgun (WGS) entry which is preliminary data.</text>
</comment>
<evidence type="ECO:0000256" key="4">
    <source>
        <dbReference type="ARBA" id="ARBA00022827"/>
    </source>
</evidence>
<evidence type="ECO:0000256" key="5">
    <source>
        <dbReference type="ARBA" id="ARBA00022946"/>
    </source>
</evidence>
<dbReference type="PRINTS" id="PR00368">
    <property type="entry name" value="FADPNR"/>
</dbReference>
<dbReference type="InterPro" id="IPR036188">
    <property type="entry name" value="FAD/NAD-bd_sf"/>
</dbReference>
<dbReference type="AlphaFoldDB" id="A0A096AN03"/>
<dbReference type="PRINTS" id="PR00411">
    <property type="entry name" value="PNDRDTASEI"/>
</dbReference>
<evidence type="ECO:0000313" key="11">
    <source>
        <dbReference type="EMBL" id="KGF48468.1"/>
    </source>
</evidence>
<evidence type="ECO:0000313" key="12">
    <source>
        <dbReference type="Proteomes" id="UP000029538"/>
    </source>
</evidence>
<feature type="domain" description="External alternative NADH-ubiquinone oxidoreductase-like C-terminal" evidence="10">
    <location>
        <begin position="355"/>
        <end position="409"/>
    </location>
</feature>
<keyword evidence="6" id="KW-0560">Oxidoreductase</keyword>
<evidence type="ECO:0000256" key="2">
    <source>
        <dbReference type="ARBA" id="ARBA00012637"/>
    </source>
</evidence>
<gene>
    <name evidence="11" type="ORF">HMPREF0654_09145</name>
</gene>
<dbReference type="InterPro" id="IPR023753">
    <property type="entry name" value="FAD/NAD-binding_dom"/>
</dbReference>
<protein>
    <recommendedName>
        <fullName evidence="2">NADH:ubiquinone reductase (non-electrogenic)</fullName>
        <ecNumber evidence="2">1.6.5.9</ecNumber>
    </recommendedName>
</protein>
<sequence length="427" mass="47318">MEANIADSNKERIVIVGGGLGGLELAFDMLKSDYQVVLIDKNNYHQFPPLIYQVASAGLEPSSIAFPFRRLFQGKSDFFFRMATVEAVNRTENTLQTSIGVIHYDYLVLAAGATTNFFGNQNFEQNTLPMKSVAESMCLRNTILENLERAETEEDEQKKNALLTTVVVGGGASGVEIAGALAEMKKNIIPRDYPDLDANTLKIYLVNAGDRLLGTMDIKSSHRAENDLTEMGVILLQNKFAVDCQNDELWLKDGTKISSKTIIWVSGIVANKIEGIPAESIGRAGRLLTDRYCKVKGTENIFAIGDQSFVEGDSDYPMGHPQLAQAAIQQARCVAKNFKAMAKKEPLTMFKYKNLGTMATIGRKCAVAEIGGQKFGGLPAWILWLVVHIRSILGVKNKVVILLNWMWNYFNYKQSLRLILKAKSSQK</sequence>
<evidence type="ECO:0000259" key="10">
    <source>
        <dbReference type="Pfam" id="PF22366"/>
    </source>
</evidence>
<organism evidence="11 12">
    <name type="scientific">Prevotella disiens DNF00882</name>
    <dbReference type="NCBI Taxonomy" id="1401075"/>
    <lineage>
        <taxon>Bacteria</taxon>
        <taxon>Pseudomonadati</taxon>
        <taxon>Bacteroidota</taxon>
        <taxon>Bacteroidia</taxon>
        <taxon>Bacteroidales</taxon>
        <taxon>Prevotellaceae</taxon>
        <taxon>Prevotella</taxon>
    </lineage>
</organism>
<dbReference type="Pfam" id="PF07992">
    <property type="entry name" value="Pyr_redox_2"/>
    <property type="match status" value="1"/>
</dbReference>
<evidence type="ECO:0000256" key="7">
    <source>
        <dbReference type="ARBA" id="ARBA00023027"/>
    </source>
</evidence>
<evidence type="ECO:0000256" key="1">
    <source>
        <dbReference type="ARBA" id="ARBA00005272"/>
    </source>
</evidence>
<reference evidence="11 12" key="1">
    <citation type="submission" date="2014-07" db="EMBL/GenBank/DDBJ databases">
        <authorList>
            <person name="McCorrison J."/>
            <person name="Sanka R."/>
            <person name="Torralba M."/>
            <person name="Gillis M."/>
            <person name="Haft D.H."/>
            <person name="Methe B."/>
            <person name="Sutton G."/>
            <person name="Nelson K.E."/>
        </authorList>
    </citation>
    <scope>NUCLEOTIDE SEQUENCE [LARGE SCALE GENOMIC DNA]</scope>
    <source>
        <strain evidence="11 12">DNF00882</strain>
    </source>
</reference>
<dbReference type="RefSeq" id="WP_036884151.1">
    <property type="nucleotide sequence ID" value="NZ_JRNR01000094.1"/>
</dbReference>
<proteinExistence type="inferred from homology"/>
<keyword evidence="5" id="KW-0809">Transit peptide</keyword>
<dbReference type="EMBL" id="JRNR01000094">
    <property type="protein sequence ID" value="KGF48468.1"/>
    <property type="molecule type" value="Genomic_DNA"/>
</dbReference>
<keyword evidence="3" id="KW-0285">Flavoprotein</keyword>
<dbReference type="Gene3D" id="3.50.50.100">
    <property type="match status" value="1"/>
</dbReference>
<dbReference type="EC" id="1.6.5.9" evidence="2"/>
<keyword evidence="7" id="KW-0520">NAD</keyword>
<name>A0A096AN03_9BACT</name>
<dbReference type="GO" id="GO:0050136">
    <property type="term" value="F:NADH dehydrogenase (quinone) (non-electrogenic) activity"/>
    <property type="evidence" value="ECO:0007669"/>
    <property type="project" value="UniProtKB-EC"/>
</dbReference>
<evidence type="ECO:0000256" key="3">
    <source>
        <dbReference type="ARBA" id="ARBA00022630"/>
    </source>
</evidence>
<comment type="catalytic activity">
    <reaction evidence="8">
        <text>a quinone + NADH + H(+) = a quinol + NAD(+)</text>
        <dbReference type="Rhea" id="RHEA:46160"/>
        <dbReference type="ChEBI" id="CHEBI:15378"/>
        <dbReference type="ChEBI" id="CHEBI:24646"/>
        <dbReference type="ChEBI" id="CHEBI:57540"/>
        <dbReference type="ChEBI" id="CHEBI:57945"/>
        <dbReference type="ChEBI" id="CHEBI:132124"/>
        <dbReference type="EC" id="1.6.5.9"/>
    </reaction>
</comment>
<dbReference type="PANTHER" id="PTHR43706:SF47">
    <property type="entry name" value="EXTERNAL NADH-UBIQUINONE OXIDOREDUCTASE 1, MITOCHONDRIAL-RELATED"/>
    <property type="match status" value="1"/>
</dbReference>
<dbReference type="Pfam" id="PF22366">
    <property type="entry name" value="NDH2_C"/>
    <property type="match status" value="1"/>
</dbReference>